<feature type="compositionally biased region" description="Polar residues" evidence="1">
    <location>
        <begin position="257"/>
        <end position="290"/>
    </location>
</feature>
<dbReference type="AlphaFoldDB" id="A0A7Z0EKE0"/>
<dbReference type="PANTHER" id="PTHR39965">
    <property type="entry name" value="CRISPR SYSTEM CMR SUBUNIT CMR6"/>
    <property type="match status" value="1"/>
</dbReference>
<gene>
    <name evidence="2" type="ORF">HNR10_000741</name>
</gene>
<dbReference type="Proteomes" id="UP000572051">
    <property type="component" value="Unassembled WGS sequence"/>
</dbReference>
<dbReference type="RefSeq" id="WP_179820827.1">
    <property type="nucleotide sequence ID" value="NZ_JACCFS010000001.1"/>
</dbReference>
<comment type="caution">
    <text evidence="2">The sequence shown here is derived from an EMBL/GenBank/DDBJ whole genome shotgun (WGS) entry which is preliminary data.</text>
</comment>
<feature type="region of interest" description="Disordered" evidence="1">
    <location>
        <begin position="1"/>
        <end position="69"/>
    </location>
</feature>
<feature type="region of interest" description="Disordered" evidence="1">
    <location>
        <begin position="222"/>
        <end position="243"/>
    </location>
</feature>
<protein>
    <submittedName>
        <fullName evidence="2">CRISPR-associated protein Cmr6</fullName>
    </submittedName>
</protein>
<name>A0A7Z0EKE0_9ACTN</name>
<organism evidence="2 3">
    <name type="scientific">Nocardiopsis aegyptia</name>
    <dbReference type="NCBI Taxonomy" id="220378"/>
    <lineage>
        <taxon>Bacteria</taxon>
        <taxon>Bacillati</taxon>
        <taxon>Actinomycetota</taxon>
        <taxon>Actinomycetes</taxon>
        <taxon>Streptosporangiales</taxon>
        <taxon>Nocardiopsidaceae</taxon>
        <taxon>Nocardiopsis</taxon>
    </lineage>
</organism>
<evidence type="ECO:0000313" key="2">
    <source>
        <dbReference type="EMBL" id="NYJ32860.1"/>
    </source>
</evidence>
<dbReference type="PANTHER" id="PTHR39965:SF1">
    <property type="entry name" value="CRISPR SYSTEM CMR SUBUNIT CMR6"/>
    <property type="match status" value="1"/>
</dbReference>
<keyword evidence="3" id="KW-1185">Reference proteome</keyword>
<dbReference type="EMBL" id="JACCFS010000001">
    <property type="protein sequence ID" value="NYJ32860.1"/>
    <property type="molecule type" value="Genomic_DNA"/>
</dbReference>
<evidence type="ECO:0000256" key="1">
    <source>
        <dbReference type="SAM" id="MobiDB-lite"/>
    </source>
</evidence>
<sequence>MPENSKGGRKPENPRPTPGDTSRGAAHGPLGSRVWVHQKPHPKKGDRDAAKSTKGPAPGHTTLKFGRHHVEPHANALVVLHRLAFEKMREQKETQEQGKLEGWQPHTPLHTWATECGAGQQRNPYLDAVLKRRRALLERMTAPRTTTSGALGRPRTHVLRLRLATEWRLVTGLGLQYGVLDSGLALHGTYGWPVIPASTLKGLAAAGARLTEADQEQVRRILGDPRPEDSPATSPPQGRGGAVFLDALPEARGVSVHSDTLTPHQQPYYTDTFPSAESEHNSGQGRTGPSEQVDRNGTEGKGGPRPPAEHHSPVPVPFLSVSGCLHVDLLGDDHDDLRTVADWLGKAGDEVGGGGRTSASHGYFTCDVIEEEAW</sequence>
<reference evidence="2 3" key="1">
    <citation type="submission" date="2020-07" db="EMBL/GenBank/DDBJ databases">
        <title>Sequencing the genomes of 1000 actinobacteria strains.</title>
        <authorList>
            <person name="Klenk H.-P."/>
        </authorList>
    </citation>
    <scope>NUCLEOTIDE SEQUENCE [LARGE SCALE GENOMIC DNA]</scope>
    <source>
        <strain evidence="2 3">DSM 44442</strain>
    </source>
</reference>
<dbReference type="InterPro" id="IPR010172">
    <property type="entry name" value="CRISPR-assoc_prot_TM1791"/>
</dbReference>
<evidence type="ECO:0000313" key="3">
    <source>
        <dbReference type="Proteomes" id="UP000572051"/>
    </source>
</evidence>
<feature type="region of interest" description="Disordered" evidence="1">
    <location>
        <begin position="255"/>
        <end position="313"/>
    </location>
</feature>
<accession>A0A7Z0EKE0</accession>
<proteinExistence type="predicted"/>